<proteinExistence type="predicted"/>
<dbReference type="EMBL" id="JAJSOF020000017">
    <property type="protein sequence ID" value="KAJ4440456.1"/>
    <property type="molecule type" value="Genomic_DNA"/>
</dbReference>
<keyword evidence="2" id="KW-1185">Reference proteome</keyword>
<dbReference type="InterPro" id="IPR008042">
    <property type="entry name" value="Retrotrans_Pao"/>
</dbReference>
<sequence>MTSDVTIYRFTRLPFGLTCGLFLLSAALRELAYVHKSTFPSAASLIDDSTFMDDFVAGGKNDNQVISLYYELTQLMNIFSLPMAKWATNSEQLRCIWEAEDRKIETDTQVLGGRWDTSSDTFYIDHLDITEMLLEGPASKRQLLRVTSRFYDILGLFTPISITGKLLFQDMWCRGNES</sequence>
<dbReference type="PANTHER" id="PTHR47331">
    <property type="entry name" value="PHD-TYPE DOMAIN-CONTAINING PROTEIN"/>
    <property type="match status" value="1"/>
</dbReference>
<dbReference type="Proteomes" id="UP001148838">
    <property type="component" value="Unassembled WGS sequence"/>
</dbReference>
<comment type="caution">
    <text evidence="1">The sequence shown here is derived from an EMBL/GenBank/DDBJ whole genome shotgun (WGS) entry which is preliminary data.</text>
</comment>
<reference evidence="1 2" key="1">
    <citation type="journal article" date="2022" name="Allergy">
        <title>Genome assembly and annotation of Periplaneta americana reveal a comprehensive cockroach allergen profile.</title>
        <authorList>
            <person name="Wang L."/>
            <person name="Xiong Q."/>
            <person name="Saelim N."/>
            <person name="Wang L."/>
            <person name="Nong W."/>
            <person name="Wan A.T."/>
            <person name="Shi M."/>
            <person name="Liu X."/>
            <person name="Cao Q."/>
            <person name="Hui J.H.L."/>
            <person name="Sookrung N."/>
            <person name="Leung T.F."/>
            <person name="Tungtrongchitr A."/>
            <person name="Tsui S.K.W."/>
        </authorList>
    </citation>
    <scope>NUCLEOTIDE SEQUENCE [LARGE SCALE GENOMIC DNA]</scope>
    <source>
        <strain evidence="1">PWHHKU_190912</strain>
    </source>
</reference>
<gene>
    <name evidence="1" type="ORF">ANN_08597</name>
</gene>
<evidence type="ECO:0000313" key="1">
    <source>
        <dbReference type="EMBL" id="KAJ4440456.1"/>
    </source>
</evidence>
<name>A0ABQ8T1W9_PERAM</name>
<dbReference type="Pfam" id="PF05380">
    <property type="entry name" value="Peptidase_A17"/>
    <property type="match status" value="1"/>
</dbReference>
<organism evidence="1 2">
    <name type="scientific">Periplaneta americana</name>
    <name type="common">American cockroach</name>
    <name type="synonym">Blatta americana</name>
    <dbReference type="NCBI Taxonomy" id="6978"/>
    <lineage>
        <taxon>Eukaryota</taxon>
        <taxon>Metazoa</taxon>
        <taxon>Ecdysozoa</taxon>
        <taxon>Arthropoda</taxon>
        <taxon>Hexapoda</taxon>
        <taxon>Insecta</taxon>
        <taxon>Pterygota</taxon>
        <taxon>Neoptera</taxon>
        <taxon>Polyneoptera</taxon>
        <taxon>Dictyoptera</taxon>
        <taxon>Blattodea</taxon>
        <taxon>Blattoidea</taxon>
        <taxon>Blattidae</taxon>
        <taxon>Blattinae</taxon>
        <taxon>Periplaneta</taxon>
    </lineage>
</organism>
<protein>
    <submittedName>
        <fullName evidence="1">Uncharacterized protein</fullName>
    </submittedName>
</protein>
<evidence type="ECO:0000313" key="2">
    <source>
        <dbReference type="Proteomes" id="UP001148838"/>
    </source>
</evidence>
<accession>A0ABQ8T1W9</accession>